<evidence type="ECO:0000313" key="3">
    <source>
        <dbReference type="EMBL" id="ACU73908.1"/>
    </source>
</evidence>
<gene>
    <name evidence="3" type="ordered locus">Caci_5048</name>
</gene>
<dbReference type="STRING" id="479433.Caci_5048"/>
<feature type="region of interest" description="Disordered" evidence="1">
    <location>
        <begin position="26"/>
        <end position="146"/>
    </location>
</feature>
<dbReference type="KEGG" id="cai:Caci_5048"/>
<dbReference type="PROSITE" id="PS51257">
    <property type="entry name" value="PROKAR_LIPOPROTEIN"/>
    <property type="match status" value="1"/>
</dbReference>
<name>C7Q4W0_CATAD</name>
<evidence type="ECO:0000256" key="2">
    <source>
        <dbReference type="SAM" id="SignalP"/>
    </source>
</evidence>
<dbReference type="eggNOG" id="ENOG502ZFU5">
    <property type="taxonomic scope" value="Bacteria"/>
</dbReference>
<sequence length="303" mass="30368" precursor="true">MNEITKTVRPLVLATALAVGLGLAAAGCGGHASQSSAAAAGSSSAASPSTTSPSTSSVDGALTTAGSTPTASTTSTVPTTSGTSSQATSIPTTPPSTSARPSTSPATQPKPPTHPTTPPPAPIGSPPSNAAPAWLADPGGAYGWQQSEATHPVSWDLTSNESICYGLNKAAQIEEQGFRATHRTATARMQTFRYADAAAATTAYDNGLKQMGSCQDQLRAQQGRSAARVPQDATVAVTASDADGHAWSAKWTGVATPMSAAGHQVDRVYLVLQGSTVTLLETDDLGAGTPATDDPAVLSALGR</sequence>
<dbReference type="EMBL" id="CP001700">
    <property type="protein sequence ID" value="ACU73908.1"/>
    <property type="molecule type" value="Genomic_DNA"/>
</dbReference>
<dbReference type="InParanoid" id="C7Q4W0"/>
<keyword evidence="2" id="KW-0732">Signal</keyword>
<accession>C7Q4W0</accession>
<proteinExistence type="predicted"/>
<dbReference type="HOGENOM" id="CLU_917314_0_0_11"/>
<evidence type="ECO:0008006" key="5">
    <source>
        <dbReference type="Google" id="ProtNLM"/>
    </source>
</evidence>
<feature type="compositionally biased region" description="Pro residues" evidence="1">
    <location>
        <begin position="108"/>
        <end position="125"/>
    </location>
</feature>
<organism evidence="3 4">
    <name type="scientific">Catenulispora acidiphila (strain DSM 44928 / JCM 14897 / NBRC 102108 / NRRL B-24433 / ID139908)</name>
    <dbReference type="NCBI Taxonomy" id="479433"/>
    <lineage>
        <taxon>Bacteria</taxon>
        <taxon>Bacillati</taxon>
        <taxon>Actinomycetota</taxon>
        <taxon>Actinomycetes</taxon>
        <taxon>Catenulisporales</taxon>
        <taxon>Catenulisporaceae</taxon>
        <taxon>Catenulispora</taxon>
    </lineage>
</organism>
<dbReference type="Proteomes" id="UP000000851">
    <property type="component" value="Chromosome"/>
</dbReference>
<dbReference type="RefSeq" id="WP_015793637.1">
    <property type="nucleotide sequence ID" value="NC_013131.1"/>
</dbReference>
<evidence type="ECO:0000256" key="1">
    <source>
        <dbReference type="SAM" id="MobiDB-lite"/>
    </source>
</evidence>
<feature type="compositionally biased region" description="Low complexity" evidence="1">
    <location>
        <begin position="26"/>
        <end position="107"/>
    </location>
</feature>
<dbReference type="AlphaFoldDB" id="C7Q4W0"/>
<feature type="signal peptide" evidence="2">
    <location>
        <begin position="1"/>
        <end position="25"/>
    </location>
</feature>
<feature type="region of interest" description="Disordered" evidence="1">
    <location>
        <begin position="283"/>
        <end position="303"/>
    </location>
</feature>
<evidence type="ECO:0000313" key="4">
    <source>
        <dbReference type="Proteomes" id="UP000000851"/>
    </source>
</evidence>
<keyword evidence="4" id="KW-1185">Reference proteome</keyword>
<protein>
    <recommendedName>
        <fullName evidence="5">PknH-like extracellular domain-containing protein</fullName>
    </recommendedName>
</protein>
<feature type="chain" id="PRO_5039316513" description="PknH-like extracellular domain-containing protein" evidence="2">
    <location>
        <begin position="26"/>
        <end position="303"/>
    </location>
</feature>
<reference evidence="3 4" key="1">
    <citation type="journal article" date="2009" name="Stand. Genomic Sci.">
        <title>Complete genome sequence of Catenulispora acidiphila type strain (ID 139908).</title>
        <authorList>
            <person name="Copeland A."/>
            <person name="Lapidus A."/>
            <person name="Glavina Del Rio T."/>
            <person name="Nolan M."/>
            <person name="Lucas S."/>
            <person name="Chen F."/>
            <person name="Tice H."/>
            <person name="Cheng J.F."/>
            <person name="Bruce D."/>
            <person name="Goodwin L."/>
            <person name="Pitluck S."/>
            <person name="Mikhailova N."/>
            <person name="Pati A."/>
            <person name="Ivanova N."/>
            <person name="Mavromatis K."/>
            <person name="Chen A."/>
            <person name="Palaniappan K."/>
            <person name="Chain P."/>
            <person name="Land M."/>
            <person name="Hauser L."/>
            <person name="Chang Y.J."/>
            <person name="Jeffries C.D."/>
            <person name="Chertkov O."/>
            <person name="Brettin T."/>
            <person name="Detter J.C."/>
            <person name="Han C."/>
            <person name="Ali Z."/>
            <person name="Tindall B.J."/>
            <person name="Goker M."/>
            <person name="Bristow J."/>
            <person name="Eisen J.A."/>
            <person name="Markowitz V."/>
            <person name="Hugenholtz P."/>
            <person name="Kyrpides N.C."/>
            <person name="Klenk H.P."/>
        </authorList>
    </citation>
    <scope>NUCLEOTIDE SEQUENCE [LARGE SCALE GENOMIC DNA]</scope>
    <source>
        <strain evidence="4">DSM 44928 / JCM 14897 / NBRC 102108 / NRRL B-24433 / ID139908</strain>
    </source>
</reference>